<feature type="compositionally biased region" description="Pro residues" evidence="1">
    <location>
        <begin position="139"/>
        <end position="149"/>
    </location>
</feature>
<evidence type="ECO:0000313" key="2">
    <source>
        <dbReference type="EMBL" id="KAF0694579.1"/>
    </source>
</evidence>
<protein>
    <submittedName>
        <fullName evidence="3">Aste57867_14567 protein</fullName>
    </submittedName>
</protein>
<feature type="region of interest" description="Disordered" evidence="1">
    <location>
        <begin position="126"/>
        <end position="149"/>
    </location>
</feature>
<name>A0A485L1T8_9STRA</name>
<gene>
    <name evidence="3" type="primary">Aste57867_14567</name>
    <name evidence="2" type="ORF">As57867_014513</name>
    <name evidence="3" type="ORF">ASTE57867_14567</name>
</gene>
<evidence type="ECO:0000256" key="1">
    <source>
        <dbReference type="SAM" id="MobiDB-lite"/>
    </source>
</evidence>
<reference evidence="2" key="2">
    <citation type="submission" date="2019-06" db="EMBL/GenBank/DDBJ databases">
        <title>Genomics analysis of Aphanomyces spp. identifies a new class of oomycete effector associated with host adaptation.</title>
        <authorList>
            <person name="Gaulin E."/>
        </authorList>
    </citation>
    <scope>NUCLEOTIDE SEQUENCE</scope>
    <source>
        <strain evidence="2">CBS 578.67</strain>
    </source>
</reference>
<reference evidence="3 4" key="1">
    <citation type="submission" date="2019-03" db="EMBL/GenBank/DDBJ databases">
        <authorList>
            <person name="Gaulin E."/>
            <person name="Dumas B."/>
        </authorList>
    </citation>
    <scope>NUCLEOTIDE SEQUENCE [LARGE SCALE GENOMIC DNA]</scope>
    <source>
        <strain evidence="3">CBS 568.67</strain>
    </source>
</reference>
<dbReference type="AlphaFoldDB" id="A0A485L1T8"/>
<proteinExistence type="predicted"/>
<feature type="region of interest" description="Disordered" evidence="1">
    <location>
        <begin position="45"/>
        <end position="74"/>
    </location>
</feature>
<dbReference type="OrthoDB" id="77389at2759"/>
<evidence type="ECO:0000313" key="4">
    <source>
        <dbReference type="Proteomes" id="UP000332933"/>
    </source>
</evidence>
<dbReference type="Proteomes" id="UP000332933">
    <property type="component" value="Unassembled WGS sequence"/>
</dbReference>
<accession>A0A485L1T8</accession>
<sequence length="149" mass="16759">MRHYRIESTYRHKNPDMLRRVRECIRRRSVLGPWKKVCLERIRHQELKEANSPKKNAQQEQVEEKVDEDTTVAAADAAPALPAVNPLLAQKEAEYRALEIQLQELLDKKHIQFGLLRTILMDEARAKSKPPAASAVPGALPPPGAAPSG</sequence>
<dbReference type="EMBL" id="VJMH01005556">
    <property type="protein sequence ID" value="KAF0694579.1"/>
    <property type="molecule type" value="Genomic_DNA"/>
</dbReference>
<feature type="compositionally biased region" description="Low complexity" evidence="1">
    <location>
        <begin position="129"/>
        <end position="138"/>
    </location>
</feature>
<organism evidence="3 4">
    <name type="scientific">Aphanomyces stellatus</name>
    <dbReference type="NCBI Taxonomy" id="120398"/>
    <lineage>
        <taxon>Eukaryota</taxon>
        <taxon>Sar</taxon>
        <taxon>Stramenopiles</taxon>
        <taxon>Oomycota</taxon>
        <taxon>Saprolegniomycetes</taxon>
        <taxon>Saprolegniales</taxon>
        <taxon>Verrucalvaceae</taxon>
        <taxon>Aphanomyces</taxon>
    </lineage>
</organism>
<evidence type="ECO:0000313" key="3">
    <source>
        <dbReference type="EMBL" id="VFT91387.1"/>
    </source>
</evidence>
<dbReference type="EMBL" id="CAADRA010005577">
    <property type="protein sequence ID" value="VFT91387.1"/>
    <property type="molecule type" value="Genomic_DNA"/>
</dbReference>
<keyword evidence="4" id="KW-1185">Reference proteome</keyword>